<dbReference type="AlphaFoldDB" id="A0A6A5YIQ1"/>
<protein>
    <submittedName>
        <fullName evidence="1">Uncharacterized protein</fullName>
    </submittedName>
</protein>
<evidence type="ECO:0000313" key="1">
    <source>
        <dbReference type="EMBL" id="KAF2107102.1"/>
    </source>
</evidence>
<dbReference type="Proteomes" id="UP000799770">
    <property type="component" value="Unassembled WGS sequence"/>
</dbReference>
<reference evidence="1" key="1">
    <citation type="journal article" date="2020" name="Stud. Mycol.">
        <title>101 Dothideomycetes genomes: a test case for predicting lifestyles and emergence of pathogens.</title>
        <authorList>
            <person name="Haridas S."/>
            <person name="Albert R."/>
            <person name="Binder M."/>
            <person name="Bloem J."/>
            <person name="Labutti K."/>
            <person name="Salamov A."/>
            <person name="Andreopoulos B."/>
            <person name="Baker S."/>
            <person name="Barry K."/>
            <person name="Bills G."/>
            <person name="Bluhm B."/>
            <person name="Cannon C."/>
            <person name="Castanera R."/>
            <person name="Culley D."/>
            <person name="Daum C."/>
            <person name="Ezra D."/>
            <person name="Gonzalez J."/>
            <person name="Henrissat B."/>
            <person name="Kuo A."/>
            <person name="Liang C."/>
            <person name="Lipzen A."/>
            <person name="Lutzoni F."/>
            <person name="Magnuson J."/>
            <person name="Mondo S."/>
            <person name="Nolan M."/>
            <person name="Ohm R."/>
            <person name="Pangilinan J."/>
            <person name="Park H.-J."/>
            <person name="Ramirez L."/>
            <person name="Alfaro M."/>
            <person name="Sun H."/>
            <person name="Tritt A."/>
            <person name="Yoshinaga Y."/>
            <person name="Zwiers L.-H."/>
            <person name="Turgeon B."/>
            <person name="Goodwin S."/>
            <person name="Spatafora J."/>
            <person name="Crous P."/>
            <person name="Grigoriev I."/>
        </authorList>
    </citation>
    <scope>NUCLEOTIDE SEQUENCE</scope>
    <source>
        <strain evidence="1">CBS 627.86</strain>
    </source>
</reference>
<proteinExistence type="predicted"/>
<dbReference type="EMBL" id="ML977357">
    <property type="protein sequence ID" value="KAF2107102.1"/>
    <property type="molecule type" value="Genomic_DNA"/>
</dbReference>
<accession>A0A6A5YIQ1</accession>
<keyword evidence="2" id="KW-1185">Reference proteome</keyword>
<name>A0A6A5YIQ1_9PLEO</name>
<sequence>MYEISDKYDVTDLKKPEIETLLTEIIGLAFGLLMANAEQQHWLLRTLINSISDFMCGVARYVQGEQQICDRCNEVQVDQR</sequence>
<organism evidence="1 2">
    <name type="scientific">Lophiotrema nucula</name>
    <dbReference type="NCBI Taxonomy" id="690887"/>
    <lineage>
        <taxon>Eukaryota</taxon>
        <taxon>Fungi</taxon>
        <taxon>Dikarya</taxon>
        <taxon>Ascomycota</taxon>
        <taxon>Pezizomycotina</taxon>
        <taxon>Dothideomycetes</taxon>
        <taxon>Pleosporomycetidae</taxon>
        <taxon>Pleosporales</taxon>
        <taxon>Lophiotremataceae</taxon>
        <taxon>Lophiotrema</taxon>
    </lineage>
</organism>
<evidence type="ECO:0000313" key="2">
    <source>
        <dbReference type="Proteomes" id="UP000799770"/>
    </source>
</evidence>
<gene>
    <name evidence="1" type="ORF">BDV96DRAFT_590108</name>
</gene>